<dbReference type="AlphaFoldDB" id="D1PMG5"/>
<proteinExistence type="predicted"/>
<sequence>MVLISLFLINFGRSVSPPLCLQYNGFPPVLQWKNRRKCITNI</sequence>
<protein>
    <submittedName>
        <fullName evidence="1">Uncharacterized protein</fullName>
    </submittedName>
</protein>
<name>D1PMG5_9FIRM</name>
<dbReference type="EMBL" id="ACBY02000023">
    <property type="protein sequence ID" value="EFB75749.1"/>
    <property type="molecule type" value="Genomic_DNA"/>
</dbReference>
<reference evidence="1" key="1">
    <citation type="submission" date="2009-12" db="EMBL/GenBank/DDBJ databases">
        <authorList>
            <person name="Weinstock G."/>
            <person name="Sodergren E."/>
            <person name="Clifton S."/>
            <person name="Fulton L."/>
            <person name="Fulton B."/>
            <person name="Courtney L."/>
            <person name="Fronick C."/>
            <person name="Harrison M."/>
            <person name="Strong C."/>
            <person name="Farmer C."/>
            <person name="Delahaunty K."/>
            <person name="Markovic C."/>
            <person name="Hall O."/>
            <person name="Minx P."/>
            <person name="Tomlinson C."/>
            <person name="Mitreva M."/>
            <person name="Nelson J."/>
            <person name="Hou S."/>
            <person name="Wollam A."/>
            <person name="Pepin K.H."/>
            <person name="Johnson M."/>
            <person name="Bhonagiri V."/>
            <person name="Nash W.E."/>
            <person name="Warren W."/>
            <person name="Chinwalla A."/>
            <person name="Mardis E.R."/>
            <person name="Wilson R.K."/>
        </authorList>
    </citation>
    <scope>NUCLEOTIDE SEQUENCE [LARGE SCALE GENOMIC DNA]</scope>
    <source>
        <strain evidence="1">DSM 15176</strain>
    </source>
</reference>
<comment type="caution">
    <text evidence="1">The sequence shown here is derived from an EMBL/GenBank/DDBJ whole genome shotgun (WGS) entry which is preliminary data.</text>
</comment>
<gene>
    <name evidence="1" type="ORF">SUBVAR_05524</name>
</gene>
<keyword evidence="2" id="KW-1185">Reference proteome</keyword>
<dbReference type="Proteomes" id="UP000003438">
    <property type="component" value="Unassembled WGS sequence"/>
</dbReference>
<accession>D1PMG5</accession>
<dbReference type="HOGENOM" id="CLU_3258795_0_0_9"/>
<evidence type="ECO:0000313" key="1">
    <source>
        <dbReference type="EMBL" id="EFB75749.1"/>
    </source>
</evidence>
<evidence type="ECO:0000313" key="2">
    <source>
        <dbReference type="Proteomes" id="UP000003438"/>
    </source>
</evidence>
<organism evidence="1 2">
    <name type="scientific">Subdoligranulum variabile DSM 15176</name>
    <dbReference type="NCBI Taxonomy" id="411471"/>
    <lineage>
        <taxon>Bacteria</taxon>
        <taxon>Bacillati</taxon>
        <taxon>Bacillota</taxon>
        <taxon>Clostridia</taxon>
        <taxon>Eubacteriales</taxon>
        <taxon>Oscillospiraceae</taxon>
        <taxon>Subdoligranulum</taxon>
    </lineage>
</organism>